<dbReference type="Proteomes" id="UP000677668">
    <property type="component" value="Chromosome 1"/>
</dbReference>
<gene>
    <name evidence="1" type="ORF">J8C05_00370</name>
</gene>
<protein>
    <submittedName>
        <fullName evidence="1">Uncharacterized protein</fullName>
    </submittedName>
</protein>
<name>A0ABX8AZ18_9BACT</name>
<accession>A0ABX8AZ18</accession>
<dbReference type="RefSeq" id="WP_211422287.1">
    <property type="nucleotide sequence ID" value="NZ_CP072642.1"/>
</dbReference>
<dbReference type="EMBL" id="CP072642">
    <property type="protein sequence ID" value="QUV93958.1"/>
    <property type="molecule type" value="Genomic_DNA"/>
</dbReference>
<keyword evidence="2" id="KW-1185">Reference proteome</keyword>
<sequence length="236" mass="27418">MKLRRLNSTGIEHFRNWLNGLREGQQADTPNLLQNTGFSEELEWDVDVENRDFQSRYELGTYLVNKLAVCDEKAIRNDAGLWTWLALFWFDRLCPADSNGTRKPKRDDNYILSTRYRDHHRHAIRTTWLFVKEHGDKVGFIFSNPLSQRGELTEQLTARPYFLNCKGLMEAAWSLYKKPHQETWKAGAAGNGSGSVRRFALILKQLELTYDLYSMGKEDILSVLPQKEFARFIAAP</sequence>
<evidence type="ECO:0000313" key="2">
    <source>
        <dbReference type="Proteomes" id="UP000677668"/>
    </source>
</evidence>
<organism evidence="1 2">
    <name type="scientific">Chloracidobacterium sp. N</name>
    <dbReference type="NCBI Taxonomy" id="2821540"/>
    <lineage>
        <taxon>Bacteria</taxon>
        <taxon>Pseudomonadati</taxon>
        <taxon>Acidobacteriota</taxon>
        <taxon>Terriglobia</taxon>
        <taxon>Terriglobales</taxon>
        <taxon>Acidobacteriaceae</taxon>
        <taxon>Chloracidobacterium</taxon>
        <taxon>Chloracidobacterium aggregatum</taxon>
    </lineage>
</organism>
<reference evidence="1 2" key="1">
    <citation type="submission" date="2021-03" db="EMBL/GenBank/DDBJ databases">
        <title>Genomic and phenotypic characterization of Chloracidobacterium isolates provides evidence for multiple species.</title>
        <authorList>
            <person name="Saini M.K."/>
            <person name="Costas A.M.G."/>
            <person name="Tank M."/>
            <person name="Bryant D.A."/>
        </authorList>
    </citation>
    <scope>NUCLEOTIDE SEQUENCE [LARGE SCALE GENOMIC DNA]</scope>
    <source>
        <strain evidence="1 2">N</strain>
    </source>
</reference>
<proteinExistence type="predicted"/>
<evidence type="ECO:0000313" key="1">
    <source>
        <dbReference type="EMBL" id="QUV93958.1"/>
    </source>
</evidence>